<dbReference type="InterPro" id="IPR006195">
    <property type="entry name" value="aa-tRNA-synth_II"/>
</dbReference>
<evidence type="ECO:0000256" key="1">
    <source>
        <dbReference type="ARBA" id="ARBA00006303"/>
    </source>
</evidence>
<dbReference type="PROSITE" id="PS50862">
    <property type="entry name" value="AA_TRNA_LIGASE_II"/>
    <property type="match status" value="1"/>
</dbReference>
<keyword evidence="6" id="KW-0030">Aminoacyl-tRNA synthetase</keyword>
<dbReference type="RefSeq" id="XP_004503382.1">
    <property type="nucleotide sequence ID" value="XM_004503325.3"/>
</dbReference>
<dbReference type="Pfam" id="PF02938">
    <property type="entry name" value="GAD"/>
    <property type="match status" value="1"/>
</dbReference>
<gene>
    <name evidence="9 10" type="primary">LOC101502887</name>
</gene>
<dbReference type="SUPFAM" id="SSF50249">
    <property type="entry name" value="Nucleic acid-binding proteins"/>
    <property type="match status" value="1"/>
</dbReference>
<dbReference type="Pfam" id="PF00152">
    <property type="entry name" value="tRNA-synt_2"/>
    <property type="match status" value="1"/>
</dbReference>
<dbReference type="PANTHER" id="PTHR22594:SF5">
    <property type="entry name" value="ASPARTATE--TRNA LIGASE, MITOCHONDRIAL"/>
    <property type="match status" value="1"/>
</dbReference>
<dbReference type="Pfam" id="PF01336">
    <property type="entry name" value="tRNA_anti-codon"/>
    <property type="match status" value="1"/>
</dbReference>
<dbReference type="SUPFAM" id="SSF55681">
    <property type="entry name" value="Class II aaRS and biotin synthetases"/>
    <property type="match status" value="1"/>
</dbReference>
<name>A0A1S2YDW4_CICAR</name>
<dbReference type="KEGG" id="cam:101502887"/>
<dbReference type="InterPro" id="IPR004364">
    <property type="entry name" value="Aa-tRNA-synt_II"/>
</dbReference>
<dbReference type="NCBIfam" id="TIGR00459">
    <property type="entry name" value="aspS_bact"/>
    <property type="match status" value="1"/>
</dbReference>
<sequence>MSLFLKALPLMTFRTKPSFFFLSRVSNTIPILLSRTRIRTRTLSSVSASIQPLPSASETLTSNAKPLNNESLQWVTRTDFCGELCLNHVGKSVQLCGWVALHRVHGGLTFLNLRDHTGIVQITTLPDEFPVAHSAINDLRLEYVVAIEGVVRSRPNESINKKMKTGLIEVAANKVQVLNSVNSKLPFLVTTADDAKDSLKEEIRLRYRCLDLRRQQMNFNILLRHKVVKLIRRYLEDIHGFVEIETPILSRSTPEGARDYLVPSRIQPGTFYALPQSPQLFKQMLMVAGFDKYYQVARCFRDEDLRADRQPEFTQLDMEMAFTPLEDMLALNEELIRKVFLEIKGVELPNPFPRLTYAEAMNRYGSDRPDTRFDLELKDVSDIFSGSSFKVFSDSLESGGVIKVLCVPSGAKKYSNSALKKGDIYNEALKSGAKGLPFLKIMENGDIEGISALVSSMDPAAKEDLLRRCSAGPSDLILFAVGHHASVNKTLDRLRVYVAHELGLIDHGRHSILWITDFPMFEWNDLEQRLEALHHPFTAPNPEDMNDLASARALAYDMVYNGVEIGGGSLRIYKRDIQQKVLETVGISMEQAEAKFGYLLEALDMGAPPHGGIAYGLDRLVMLLVGANSIRDVIAFPKTTTAQCALTRSPSEVDPQQLKDLSITT</sequence>
<feature type="domain" description="Aminoacyl-transfer RNA synthetases class-II family profile" evidence="7">
    <location>
        <begin position="223"/>
        <end position="637"/>
    </location>
</feature>
<evidence type="ECO:0000259" key="7">
    <source>
        <dbReference type="PROSITE" id="PS50862"/>
    </source>
</evidence>
<evidence type="ECO:0000313" key="8">
    <source>
        <dbReference type="Proteomes" id="UP000087171"/>
    </source>
</evidence>
<dbReference type="Gene3D" id="2.40.50.140">
    <property type="entry name" value="Nucleic acid-binding proteins"/>
    <property type="match status" value="1"/>
</dbReference>
<dbReference type="Gene3D" id="3.30.930.10">
    <property type="entry name" value="Bira Bifunctional Protein, Domain 2"/>
    <property type="match status" value="1"/>
</dbReference>
<reference evidence="8" key="1">
    <citation type="journal article" date="2013" name="Nat. Biotechnol.">
        <title>Draft genome sequence of chickpea (Cicer arietinum) provides a resource for trait improvement.</title>
        <authorList>
            <person name="Varshney R.K."/>
            <person name="Song C."/>
            <person name="Saxena R.K."/>
            <person name="Azam S."/>
            <person name="Yu S."/>
            <person name="Sharpe A.G."/>
            <person name="Cannon S."/>
            <person name="Baek J."/>
            <person name="Rosen B.D."/>
            <person name="Tar'an B."/>
            <person name="Millan T."/>
            <person name="Zhang X."/>
            <person name="Ramsay L.D."/>
            <person name="Iwata A."/>
            <person name="Wang Y."/>
            <person name="Nelson W."/>
            <person name="Farmer A.D."/>
            <person name="Gaur P.M."/>
            <person name="Soderlund C."/>
            <person name="Penmetsa R.V."/>
            <person name="Xu C."/>
            <person name="Bharti A.K."/>
            <person name="He W."/>
            <person name="Winter P."/>
            <person name="Zhao S."/>
            <person name="Hane J.K."/>
            <person name="Carrasquilla-Garcia N."/>
            <person name="Condie J.A."/>
            <person name="Upadhyaya H.D."/>
            <person name="Luo M.C."/>
            <person name="Thudi M."/>
            <person name="Gowda C.L."/>
            <person name="Singh N.P."/>
            <person name="Lichtenzveig J."/>
            <person name="Gali K.K."/>
            <person name="Rubio J."/>
            <person name="Nadarajan N."/>
            <person name="Dolezel J."/>
            <person name="Bansal K.C."/>
            <person name="Xu X."/>
            <person name="Edwards D."/>
            <person name="Zhang G."/>
            <person name="Kahl G."/>
            <person name="Gil J."/>
            <person name="Singh K.B."/>
            <person name="Datta S.K."/>
            <person name="Jackson S.A."/>
            <person name="Wang J."/>
            <person name="Cook D.R."/>
        </authorList>
    </citation>
    <scope>NUCLEOTIDE SEQUENCE [LARGE SCALE GENOMIC DNA]</scope>
    <source>
        <strain evidence="8">cv. CDC Frontier</strain>
    </source>
</reference>
<dbReference type="Proteomes" id="UP000087171">
    <property type="component" value="Chromosome Ca6"/>
</dbReference>
<keyword evidence="8" id="KW-1185">Reference proteome</keyword>
<evidence type="ECO:0000256" key="2">
    <source>
        <dbReference type="ARBA" id="ARBA00022598"/>
    </source>
</evidence>
<dbReference type="CDD" id="cd04317">
    <property type="entry name" value="EcAspRS_like_N"/>
    <property type="match status" value="1"/>
</dbReference>
<proteinExistence type="inferred from homology"/>
<dbReference type="STRING" id="3827.A0A1S2YDW4"/>
<dbReference type="NCBIfam" id="NF001750">
    <property type="entry name" value="PRK00476.1"/>
    <property type="match status" value="1"/>
</dbReference>
<protein>
    <submittedName>
        <fullName evidence="9 10">Aspartate--tRNA ligase, chloroplastic/mitochondrial</fullName>
    </submittedName>
</protein>
<dbReference type="InterPro" id="IPR004115">
    <property type="entry name" value="GAD-like_sf"/>
</dbReference>
<dbReference type="PANTHER" id="PTHR22594">
    <property type="entry name" value="ASPARTYL/LYSYL-TRNA SYNTHETASE"/>
    <property type="match status" value="1"/>
</dbReference>
<dbReference type="CDD" id="cd00777">
    <property type="entry name" value="AspRS_core"/>
    <property type="match status" value="1"/>
</dbReference>
<keyword evidence="3" id="KW-0547">Nucleotide-binding</keyword>
<keyword evidence="5" id="KW-0648">Protein biosynthesis</keyword>
<dbReference type="RefSeq" id="XP_004503383.1">
    <property type="nucleotide sequence ID" value="XM_004503326.3"/>
</dbReference>
<dbReference type="GO" id="GO:0006422">
    <property type="term" value="P:aspartyl-tRNA aminoacylation"/>
    <property type="evidence" value="ECO:0007669"/>
    <property type="project" value="TreeGrafter"/>
</dbReference>
<keyword evidence="4" id="KW-0067">ATP-binding</keyword>
<dbReference type="InterPro" id="IPR047089">
    <property type="entry name" value="Asp-tRNA-ligase_1_N"/>
</dbReference>
<evidence type="ECO:0000256" key="5">
    <source>
        <dbReference type="ARBA" id="ARBA00022917"/>
    </source>
</evidence>
<dbReference type="InterPro" id="IPR012340">
    <property type="entry name" value="NA-bd_OB-fold"/>
</dbReference>
<reference evidence="9 10" key="2">
    <citation type="submission" date="2025-04" db="UniProtKB">
        <authorList>
            <consortium name="RefSeq"/>
        </authorList>
    </citation>
    <scope>IDENTIFICATION</scope>
    <source>
        <tissue evidence="9 10">Etiolated seedlings</tissue>
    </source>
</reference>
<comment type="similarity">
    <text evidence="1">Belongs to the class-II aminoacyl-tRNA synthetase family. Type 1 subfamily.</text>
</comment>
<dbReference type="PRINTS" id="PR01042">
    <property type="entry name" value="TRNASYNTHASP"/>
</dbReference>
<dbReference type="GO" id="GO:0005739">
    <property type="term" value="C:mitochondrion"/>
    <property type="evidence" value="ECO:0007669"/>
    <property type="project" value="TreeGrafter"/>
</dbReference>
<dbReference type="HAMAP" id="MF_00044">
    <property type="entry name" value="Asp_tRNA_synth_type1"/>
    <property type="match status" value="1"/>
</dbReference>
<dbReference type="InterPro" id="IPR029351">
    <property type="entry name" value="GAD_dom"/>
</dbReference>
<dbReference type="AlphaFoldDB" id="A0A1S2YDW4"/>
<dbReference type="InterPro" id="IPR045864">
    <property type="entry name" value="aa-tRNA-synth_II/BPL/LPL"/>
</dbReference>
<evidence type="ECO:0000256" key="4">
    <source>
        <dbReference type="ARBA" id="ARBA00022840"/>
    </source>
</evidence>
<dbReference type="Gene3D" id="3.30.1360.30">
    <property type="entry name" value="GAD-like domain"/>
    <property type="match status" value="1"/>
</dbReference>
<evidence type="ECO:0000313" key="9">
    <source>
        <dbReference type="RefSeq" id="XP_004503382.1"/>
    </source>
</evidence>
<accession>A0A1S2YDW4</accession>
<dbReference type="GO" id="GO:0005524">
    <property type="term" value="F:ATP binding"/>
    <property type="evidence" value="ECO:0007669"/>
    <property type="project" value="UniProtKB-KW"/>
</dbReference>
<evidence type="ECO:0000256" key="3">
    <source>
        <dbReference type="ARBA" id="ARBA00022741"/>
    </source>
</evidence>
<dbReference type="OrthoDB" id="439710at2759"/>
<evidence type="ECO:0000256" key="6">
    <source>
        <dbReference type="ARBA" id="ARBA00023146"/>
    </source>
</evidence>
<dbReference type="SUPFAM" id="SSF55261">
    <property type="entry name" value="GAD domain-like"/>
    <property type="match status" value="1"/>
</dbReference>
<dbReference type="InterPro" id="IPR004524">
    <property type="entry name" value="Asp-tRNA-ligase_1"/>
</dbReference>
<dbReference type="GO" id="GO:0004815">
    <property type="term" value="F:aspartate-tRNA ligase activity"/>
    <property type="evidence" value="ECO:0007669"/>
    <property type="project" value="TreeGrafter"/>
</dbReference>
<organism evidence="8 9">
    <name type="scientific">Cicer arietinum</name>
    <name type="common">Chickpea</name>
    <name type="synonym">Garbanzo</name>
    <dbReference type="NCBI Taxonomy" id="3827"/>
    <lineage>
        <taxon>Eukaryota</taxon>
        <taxon>Viridiplantae</taxon>
        <taxon>Streptophyta</taxon>
        <taxon>Embryophyta</taxon>
        <taxon>Tracheophyta</taxon>
        <taxon>Spermatophyta</taxon>
        <taxon>Magnoliopsida</taxon>
        <taxon>eudicotyledons</taxon>
        <taxon>Gunneridae</taxon>
        <taxon>Pentapetalae</taxon>
        <taxon>rosids</taxon>
        <taxon>fabids</taxon>
        <taxon>Fabales</taxon>
        <taxon>Fabaceae</taxon>
        <taxon>Papilionoideae</taxon>
        <taxon>50 kb inversion clade</taxon>
        <taxon>NPAAA clade</taxon>
        <taxon>Hologalegina</taxon>
        <taxon>IRL clade</taxon>
        <taxon>Cicereae</taxon>
        <taxon>Cicer</taxon>
    </lineage>
</organism>
<dbReference type="PaxDb" id="3827-XP_004503382.1"/>
<keyword evidence="2 9" id="KW-0436">Ligase</keyword>
<dbReference type="GeneID" id="101502887"/>
<dbReference type="GO" id="GO:0003676">
    <property type="term" value="F:nucleic acid binding"/>
    <property type="evidence" value="ECO:0007669"/>
    <property type="project" value="InterPro"/>
</dbReference>
<evidence type="ECO:0000313" key="10">
    <source>
        <dbReference type="RefSeq" id="XP_004503383.1"/>
    </source>
</evidence>
<dbReference type="InterPro" id="IPR004365">
    <property type="entry name" value="NA-bd_OB_tRNA"/>
</dbReference>
<dbReference type="InterPro" id="IPR047090">
    <property type="entry name" value="AspRS_core"/>
</dbReference>
<dbReference type="InterPro" id="IPR002312">
    <property type="entry name" value="Asp/Asn-tRNA-synth_IIb"/>
</dbReference>
<dbReference type="eggNOG" id="KOG2411">
    <property type="taxonomic scope" value="Eukaryota"/>
</dbReference>